<gene>
    <name evidence="1" type="ORF">XBKB1_3820021</name>
</gene>
<dbReference type="Proteomes" id="UP000028493">
    <property type="component" value="Unassembled WGS sequence"/>
</dbReference>
<comment type="caution">
    <text evidence="1">The sequence shown here is derived from an EMBL/GenBank/DDBJ whole genome shotgun (WGS) entry which is preliminary data.</text>
</comment>
<organism evidence="1 2">
    <name type="scientific">Xenorhabdus bovienii str. kraussei Becker Underwood</name>
    <dbReference type="NCBI Taxonomy" id="1398204"/>
    <lineage>
        <taxon>Bacteria</taxon>
        <taxon>Pseudomonadati</taxon>
        <taxon>Pseudomonadota</taxon>
        <taxon>Gammaproteobacteria</taxon>
        <taxon>Enterobacterales</taxon>
        <taxon>Morganellaceae</taxon>
        <taxon>Xenorhabdus</taxon>
    </lineage>
</organism>
<evidence type="ECO:0000313" key="2">
    <source>
        <dbReference type="Proteomes" id="UP000028493"/>
    </source>
</evidence>
<dbReference type="AlphaFoldDB" id="A0A077PLH3"/>
<evidence type="ECO:0000313" key="1">
    <source>
        <dbReference type="EMBL" id="CDH25200.1"/>
    </source>
</evidence>
<dbReference type="EMBL" id="CBSZ010000315">
    <property type="protein sequence ID" value="CDH25200.1"/>
    <property type="molecule type" value="Genomic_DNA"/>
</dbReference>
<name>A0A077PLH3_XENBV</name>
<proteinExistence type="predicted"/>
<accession>A0A077PLH3</accession>
<protein>
    <submittedName>
        <fullName evidence="1">Uncharacterized protein</fullName>
    </submittedName>
</protein>
<sequence length="50" mass="5943">MSCTHPTKDYLILRIYCIEFLIKYQQKLYRGIYNVVIYSLLISSGNIQII</sequence>
<dbReference type="HOGENOM" id="CLU_3124248_0_0_6"/>
<reference evidence="1" key="1">
    <citation type="submission" date="2013-07" db="EMBL/GenBank/DDBJ databases">
        <title>Sub-species coevolution in mutualistic symbiosis.</title>
        <authorList>
            <person name="Murfin K."/>
            <person name="Klassen J."/>
            <person name="Lee M."/>
            <person name="Forst S."/>
            <person name="Stock P."/>
            <person name="Goodrich-Blair H."/>
        </authorList>
    </citation>
    <scope>NUCLEOTIDE SEQUENCE [LARGE SCALE GENOMIC DNA]</scope>
    <source>
        <strain evidence="1">Kraussei Becker Underwood</strain>
    </source>
</reference>